<evidence type="ECO:0000313" key="3">
    <source>
        <dbReference type="Proteomes" id="UP001171902"/>
    </source>
</evidence>
<dbReference type="InterPro" id="IPR025975">
    <property type="entry name" value="Polysacc_lyase"/>
</dbReference>
<dbReference type="Gene3D" id="2.60.120.200">
    <property type="match status" value="1"/>
</dbReference>
<dbReference type="GO" id="GO:0016829">
    <property type="term" value="F:lyase activity"/>
    <property type="evidence" value="ECO:0007669"/>
    <property type="project" value="UniProtKB-KW"/>
</dbReference>
<evidence type="ECO:0000256" key="1">
    <source>
        <dbReference type="SAM" id="SignalP"/>
    </source>
</evidence>
<dbReference type="InterPro" id="IPR006311">
    <property type="entry name" value="TAT_signal"/>
</dbReference>
<protein>
    <submittedName>
        <fullName evidence="2">Polysaccharide lyase</fullName>
    </submittedName>
</protein>
<name>A0ABT7YQ09_9ACTN</name>
<feature type="chain" id="PRO_5047138485" evidence="1">
    <location>
        <begin position="34"/>
        <end position="291"/>
    </location>
</feature>
<dbReference type="PROSITE" id="PS51318">
    <property type="entry name" value="TAT"/>
    <property type="match status" value="1"/>
</dbReference>
<gene>
    <name evidence="2" type="ORF">QWI33_13415</name>
</gene>
<proteinExistence type="predicted"/>
<reference evidence="2" key="1">
    <citation type="submission" date="2023-06" db="EMBL/GenBank/DDBJ databases">
        <title>Gycomyces niveus sp.nov., a novel actinomycete isolated from soil in Shouguang.</title>
        <authorList>
            <person name="Yang X."/>
            <person name="Zhao J."/>
        </authorList>
    </citation>
    <scope>NUCLEOTIDE SEQUENCE</scope>
    <source>
        <strain evidence="2">NEAU C2</strain>
    </source>
</reference>
<keyword evidence="2" id="KW-0456">Lyase</keyword>
<comment type="caution">
    <text evidence="2">The sequence shown here is derived from an EMBL/GenBank/DDBJ whole genome shotgun (WGS) entry which is preliminary data.</text>
</comment>
<keyword evidence="1" id="KW-0732">Signal</keyword>
<keyword evidence="3" id="KW-1185">Reference proteome</keyword>
<feature type="signal peptide" evidence="1">
    <location>
        <begin position="1"/>
        <end position="33"/>
    </location>
</feature>
<accession>A0ABT7YQ09</accession>
<evidence type="ECO:0000313" key="2">
    <source>
        <dbReference type="EMBL" id="MDN3240729.1"/>
    </source>
</evidence>
<dbReference type="Pfam" id="PF14099">
    <property type="entry name" value="Polysacc_lyase"/>
    <property type="match status" value="1"/>
</dbReference>
<dbReference type="Proteomes" id="UP001171902">
    <property type="component" value="Unassembled WGS sequence"/>
</dbReference>
<sequence>MTLSPRSRRFALLGAAGFAAVALAVSPSLVAVADENTPVLRVEYESGTVDSGVAGLGVNECCGYSIDTTTLSRNGIGAVKHEVRYGDSAADGPRAESHTETIEATHFDSGDSVYYGFSVYIPSTWVFDETSEDIVFQWHNYKDSCDFKDRGPSAFLSVHTNGQWRLRYNSDSAACSTETSVVKQAQDLGAVKPGQWNDFVFKFDWSEGADGRIQVWHQTSKALGWVKVADRQGANTYNDVPTTIGYLKWGIYKPAWRTAPSNVSTRAVFHDNIAVGSTFTAVNPEGGPRGS</sequence>
<dbReference type="RefSeq" id="WP_289957647.1">
    <property type="nucleotide sequence ID" value="NZ_JAUEMJ010000003.1"/>
</dbReference>
<dbReference type="EMBL" id="JAUEMJ010000003">
    <property type="protein sequence ID" value="MDN3240729.1"/>
    <property type="molecule type" value="Genomic_DNA"/>
</dbReference>
<organism evidence="2 3">
    <name type="scientific">Glycomyces tritici</name>
    <dbReference type="NCBI Taxonomy" id="2665176"/>
    <lineage>
        <taxon>Bacteria</taxon>
        <taxon>Bacillati</taxon>
        <taxon>Actinomycetota</taxon>
        <taxon>Actinomycetes</taxon>
        <taxon>Glycomycetales</taxon>
        <taxon>Glycomycetaceae</taxon>
        <taxon>Glycomyces</taxon>
    </lineage>
</organism>